<dbReference type="SUPFAM" id="SSF48371">
    <property type="entry name" value="ARM repeat"/>
    <property type="match status" value="1"/>
</dbReference>
<dbReference type="Gene3D" id="2.30.29.30">
    <property type="entry name" value="Pleckstrin-homology domain (PH domain)/Phosphotyrosine-binding domain (PTB)"/>
    <property type="match status" value="1"/>
</dbReference>
<dbReference type="InterPro" id="IPR031570">
    <property type="entry name" value="NBEA/BDCP_DUF4704"/>
</dbReference>
<feature type="domain" description="BEACH-type PH" evidence="12">
    <location>
        <begin position="2037"/>
        <end position="2145"/>
    </location>
</feature>
<evidence type="ECO:0000259" key="11">
    <source>
        <dbReference type="PROSITE" id="PS50197"/>
    </source>
</evidence>
<dbReference type="FunFam" id="2.30.29.30:FF:000059">
    <property type="entry name" value="neurobeachin isoform X1"/>
    <property type="match status" value="1"/>
</dbReference>
<dbReference type="GO" id="GO:0016020">
    <property type="term" value="C:membrane"/>
    <property type="evidence" value="ECO:0007669"/>
    <property type="project" value="UniProtKB-SubCell"/>
</dbReference>
<dbReference type="PROSITE" id="PS50197">
    <property type="entry name" value="BEACH"/>
    <property type="match status" value="1"/>
</dbReference>
<dbReference type="CDD" id="cd06071">
    <property type="entry name" value="Beach"/>
    <property type="match status" value="1"/>
</dbReference>
<dbReference type="Gene3D" id="2.130.10.10">
    <property type="entry name" value="YVTN repeat-like/Quinoprotein amine dehydrogenase"/>
    <property type="match status" value="1"/>
</dbReference>
<feature type="region of interest" description="Disordered" evidence="10">
    <location>
        <begin position="1135"/>
        <end position="1166"/>
    </location>
</feature>
<dbReference type="SUPFAM" id="SSF50729">
    <property type="entry name" value="PH domain-like"/>
    <property type="match status" value="1"/>
</dbReference>
<keyword evidence="4" id="KW-0853">WD repeat</keyword>
<evidence type="ECO:0000256" key="5">
    <source>
        <dbReference type="ARBA" id="ARBA00022737"/>
    </source>
</evidence>
<feature type="compositionally biased region" description="Polar residues" evidence="10">
    <location>
        <begin position="873"/>
        <end position="886"/>
    </location>
</feature>
<comment type="similarity">
    <text evidence="2">Belongs to the WD repeat neurobeachin family.</text>
</comment>
<dbReference type="Gene3D" id="1.10.1540.10">
    <property type="entry name" value="BEACH domain"/>
    <property type="match status" value="1"/>
</dbReference>
<dbReference type="GO" id="GO:0005829">
    <property type="term" value="C:cytosol"/>
    <property type="evidence" value="ECO:0007669"/>
    <property type="project" value="TreeGrafter"/>
</dbReference>
<feature type="compositionally biased region" description="Basic and acidic residues" evidence="10">
    <location>
        <begin position="1156"/>
        <end position="1166"/>
    </location>
</feature>
<evidence type="ECO:0000259" key="12">
    <source>
        <dbReference type="PROSITE" id="PS51783"/>
    </source>
</evidence>
<dbReference type="InterPro" id="IPR013320">
    <property type="entry name" value="ConA-like_dom_sf"/>
</dbReference>
<keyword evidence="6" id="KW-0472">Membrane</keyword>
<evidence type="ECO:0000313" key="14">
    <source>
        <dbReference type="RefSeq" id="XP_026537674.1"/>
    </source>
</evidence>
<dbReference type="InterPro" id="IPR023362">
    <property type="entry name" value="PH-BEACH_dom"/>
</dbReference>
<dbReference type="InterPro" id="IPR000409">
    <property type="entry name" value="BEACH_dom"/>
</dbReference>
<dbReference type="GO" id="GO:0008104">
    <property type="term" value="P:intracellular protein localization"/>
    <property type="evidence" value="ECO:0007669"/>
    <property type="project" value="TreeGrafter"/>
</dbReference>
<feature type="compositionally biased region" description="Low complexity" evidence="10">
    <location>
        <begin position="1735"/>
        <end position="1745"/>
    </location>
</feature>
<dbReference type="Pfam" id="PF06469">
    <property type="entry name" value="DUF1088"/>
    <property type="match status" value="1"/>
</dbReference>
<dbReference type="SUPFAM" id="SSF81837">
    <property type="entry name" value="BEACH domain"/>
    <property type="match status" value="1"/>
</dbReference>
<feature type="domain" description="BEACH" evidence="11">
    <location>
        <begin position="2164"/>
        <end position="2453"/>
    </location>
</feature>
<comment type="subunit">
    <text evidence="7">Interacts with RII subunit of PKA.</text>
</comment>
<name>A0A6J1VCP9_9SAUR</name>
<dbReference type="InterPro" id="IPR036322">
    <property type="entry name" value="WD40_repeat_dom_sf"/>
</dbReference>
<dbReference type="CTD" id="26960"/>
<dbReference type="Proteomes" id="UP000504612">
    <property type="component" value="Unplaced"/>
</dbReference>
<dbReference type="Pfam" id="PF15787">
    <property type="entry name" value="DUF4704"/>
    <property type="match status" value="1"/>
</dbReference>
<dbReference type="FunFam" id="2.60.120.200:FF:000010">
    <property type="entry name" value="neurobeachin isoform X2"/>
    <property type="match status" value="1"/>
</dbReference>
<evidence type="ECO:0000256" key="1">
    <source>
        <dbReference type="ARBA" id="ARBA00004170"/>
    </source>
</evidence>
<keyword evidence="3" id="KW-0597">Phosphoprotein</keyword>
<accession>A0A6J1VCP9</accession>
<dbReference type="InterPro" id="IPR001680">
    <property type="entry name" value="WD40_rpt"/>
</dbReference>
<sequence length="2836" mass="317889">MNFIIQDAESITCMSELLEHCDVTCQAEIWSMFTAILRKSVRNLQTSTEVGLIEQVLLKMSTVDDMIADLLVDMLGVLASYSITVKELKLLFSMLRGENGIWPRHAVKLLSVLNQMPQRHGPDTFFNFPGCSAAAIALPPIAKWPYQNGFTLNTWFRMDPLNNINVDKDKPYLYCFRTSKGVGYSAHFVGNCLIVTSLKSKGKGFQHCVKYDFQPRKWYMISIVHIYNRWRNSEIRCYVNGQLVSYGDMAWHVNTNDSYDKCFLGSSETADANRVFCGQLGAVYVFTEALNPAQIFAVHQLGPGYKSTFKFKSESDIHLAEHHKQVLYDGKLASSIAFTYNAKATDAQLCLESSPKENPSIFVHSPHALMLQDVKAIVTHSIHSAIHSIGGIQVLFPLFAQLDNRQLHDSQVETTVCATLLAFLVELLKSSVAMQEQMLGGKGFLVIGYLLEKSSRVHITRAVLEQFLSFAKYLDGLSHGAPLLKQLCDHILFNPAIWIHTPAKVQLSLYTYLSAEFIGTATIYNTIRRVGTVLQLMHTLKYYYWVVNPADSSGITPKGLEGPRPSQKEIISLRAFMLLFLKQLILKDRGVKEDELQSILNYLLTMHEDENIHDVLQLLVALMSEHPASMIPAFDQRNGIRVIYKLLASKSESIWVQALKVLGYFLKHLGHKRKVEIMHTHSLFTLLGERLMLHTNTLTITTYNTLYEILTEQVCTQVVHKPHPEPDSTVKIQNPMILKVVATLLKNSAPSAELMEVRRLFLSDMIKLFSNSRENRRCLLQCSVWQDWMFSLGYINPKNSEEQKITEMVYNIFRILLYHAIKYEWGGWRVWVDTLSIAHSKVTYEAHKEYLAKMYEEYQRQEEENIKKGKKGNVSTISGLSSQTTGAKGAMDIREIEDLSQSQSPESETDYPVSTDSRDLLIATKVCDDVLGNADRPGSGVHVEVHDLLVDIKAEKVEATEVKLDDMDLSPETLVTRENGTLVEVESLLDNVYSAAVEKLQNNVHGSVGIIKKSEEKDNGPLITLADDKDEPPHNSTSFLFDKISSQEEKLLPELSSNHITIANIQETQIHLGVNNDLGLLSHMSSNTDIACSSSIIEDKEFKIHTSVDAIDSLSERDLASSSKGLEYTEMAATTLETESSGKTVSNVDGGSIISDTERSDDGKEVGKEIRKIQTTTTTQAVQGRSITQQDRDLRVDLGFRGMPMTEEQRRQFSPGPRTTMFRIPEFKWSPMHQRLLTDLLFALETDVHVWRSHSTKSVMDFVNSNENIIFVHNTIHLISQMVDNIIIACGGILPLLSAATSPTTELENIEVTQGMSAETAVTFLSRLMAMVDVLVFASSLNFSEIEAEKNMSSGGLMRQCLRLVCCVAVRNCLECRQRQREKVNKSSLICSKTQETLQGISATTTTKTPLENVPGNLSPIKDPDRLLQDVDINRLRAVVFRDVDDSKQAQFLALAVVYFISVLMVSKYRDILEPQRETARSGSQAGRNIRQEINSPTSTVVVIPSIPHPSLNHGFLAKLIPEQSFTHSFYKETPVVFPDNIKEKETPTPIEDIPLESSIPHTDSGIEEEQIPSILNGTDLETSPGPDAMSELLSTLSSEVKKSQESLTESPSEILKPASSISSISQSKGINVKEILKSLVAAPVEIPECGPDPIPYPDTALKREAQPILPMQFHSFDRSVVVPVKKPPPGSLAVTTVGTTTAGSGLPPSSTPNIFAATGATPKSMINTTGAVDSGSSSSSSSSSFVNGATSKNLPAVQTVAPMPEDTAENMSITTKLERALEKVAPLLREIFVDFAPFLSRTLLGSHGQELLIEGLVCMKSSTSVVELVMLLCSQEWQNSIQKNAGLAFIELINEGRLLCHAMKDHIVRVANEAEFILNRQRAEDVHKHAEFESQCAQYAADRREEEKMCDHLISAAKHRDHVTANQLKQKILNILTNKHGAWGAVSYSQLHDFWRLDYWEDDLRRRRRFVRNAFGSTHSDALLKAAGEYGTEEDVVKSKKTFRSQAVVNQNAETELMLEGDDDAVSLLQEKEIDNLAGPVVLSTPAQLIAPVVVAKGTLSITTTEIYFEVDEDDSAFKKIDPKVLAYTEGLHGKWMFSEIRAVFSRRYLLQNTALEVFMANRTSVMFNFPDQATVKKVVYSLPRVGVGTSYGLPQARRISLATPRQLYKSSNMTQRWQRREISNFEYLMFLNTIAGRTYNDLNQYPVFPWVLTNYESEELDLTLPGNFRDLSKPIGALNPKRAVFYAERYETWENDQTPPYHYNTHYSTSTCTLAWLVRIEPFTTFFLNANDGKFDHPDRTFSSVARSWRNSQRDTSDVKELIPEFYYLPEMFVNSNGYNFGAREDEIIVNDVELPPWAKKPEDFVRINRMALESEFVSCQLHQWIDLIFGYKQRGPEAVRALNVFHYLTYEGSINLDSITDPVLREAMEAQIQNFGQTPSQLLIEPHPPRSSAMHLCFLPQSPLMFKDQMQQDVIMVLKFPSNSPVTHVAANTLPHLTIPAVVTVTCSRLFAVNRWHNTVGLRGAPGYSLDQAHHLPIEMDPLIANNSGVNKRQITDLVDQSIQINAHCFVVTADNRYILICGFWDKSFRVYSTETGKLTQIVFGHWDVVTCLARSESYIGGDCYIVSGSRDATLLLWYWSGRHHIIGDNPNSSDYPAPRAVLTGHDHEVVCVSVCAELGLVISGAKEGPCLVHTITGDLLRALEGTENCLYPRLISVSSEGHCIIYYERGRFSNFSINGKLLAQMEINDSTRAILLSSDGQNLVTGGDNGVVEVWQACDFKQLYIYPGCDAGIRAMDLSHDQRTLITGMASGSIVAFNIDFNRWHYEHQNRY</sequence>
<protein>
    <recommendedName>
        <fullName evidence="8">Neurobeachin</fullName>
    </recommendedName>
    <alternativeName>
        <fullName evidence="9">Lysosomal-trafficking regulator 2</fullName>
    </alternativeName>
</protein>
<dbReference type="PANTHER" id="PTHR13743:SF62">
    <property type="entry name" value="NEUROBEACHIN"/>
    <property type="match status" value="1"/>
</dbReference>
<evidence type="ECO:0000256" key="6">
    <source>
        <dbReference type="ARBA" id="ARBA00023136"/>
    </source>
</evidence>
<dbReference type="InterPro" id="IPR036372">
    <property type="entry name" value="BEACH_dom_sf"/>
</dbReference>
<dbReference type="PANTHER" id="PTHR13743">
    <property type="entry name" value="BEIGE/BEACH-RELATED"/>
    <property type="match status" value="1"/>
</dbReference>
<evidence type="ECO:0000256" key="3">
    <source>
        <dbReference type="ARBA" id="ARBA00022553"/>
    </source>
</evidence>
<evidence type="ECO:0000256" key="7">
    <source>
        <dbReference type="ARBA" id="ARBA00065599"/>
    </source>
</evidence>
<feature type="region of interest" description="Disordered" evidence="10">
    <location>
        <begin position="1731"/>
        <end position="1750"/>
    </location>
</feature>
<dbReference type="FunFam" id="2.130.10.10:FF:000036">
    <property type="entry name" value="Neurobeachin isoform A"/>
    <property type="match status" value="1"/>
</dbReference>
<dbReference type="InterPro" id="IPR011993">
    <property type="entry name" value="PH-like_dom_sf"/>
</dbReference>
<dbReference type="Gene3D" id="2.60.120.200">
    <property type="match status" value="1"/>
</dbReference>
<dbReference type="SUPFAM" id="SSF50978">
    <property type="entry name" value="WD40 repeat-like"/>
    <property type="match status" value="1"/>
</dbReference>
<dbReference type="CDD" id="cd01201">
    <property type="entry name" value="PH_BEACH"/>
    <property type="match status" value="1"/>
</dbReference>
<dbReference type="SUPFAM" id="SSF49899">
    <property type="entry name" value="Concanavalin A-like lectins/glucanases"/>
    <property type="match status" value="1"/>
</dbReference>
<dbReference type="GO" id="GO:0019901">
    <property type="term" value="F:protein kinase binding"/>
    <property type="evidence" value="ECO:0007669"/>
    <property type="project" value="TreeGrafter"/>
</dbReference>
<evidence type="ECO:0000256" key="9">
    <source>
        <dbReference type="ARBA" id="ARBA00080802"/>
    </source>
</evidence>
<dbReference type="RefSeq" id="XP_026537674.1">
    <property type="nucleotide sequence ID" value="XM_026681889.1"/>
</dbReference>
<feature type="region of interest" description="Disordered" evidence="10">
    <location>
        <begin position="864"/>
        <end position="888"/>
    </location>
</feature>
<feature type="compositionally biased region" description="Polar residues" evidence="10">
    <location>
        <begin position="1135"/>
        <end position="1149"/>
    </location>
</feature>
<evidence type="ECO:0000313" key="13">
    <source>
        <dbReference type="Proteomes" id="UP000504612"/>
    </source>
</evidence>
<dbReference type="InterPro" id="IPR015943">
    <property type="entry name" value="WD40/YVTN_repeat-like_dom_sf"/>
</dbReference>
<keyword evidence="13" id="KW-1185">Reference proteome</keyword>
<dbReference type="PROSITE" id="PS51783">
    <property type="entry name" value="PH_BEACH"/>
    <property type="match status" value="1"/>
</dbReference>
<dbReference type="Pfam" id="PF20426">
    <property type="entry name" value="NBCH_WD40"/>
    <property type="match status" value="1"/>
</dbReference>
<comment type="subcellular location">
    <subcellularLocation>
        <location evidence="1">Membrane</location>
        <topology evidence="1">Peripheral membrane protein</topology>
    </subcellularLocation>
</comment>
<dbReference type="Pfam" id="PF14844">
    <property type="entry name" value="PH_BEACH"/>
    <property type="match status" value="1"/>
</dbReference>
<dbReference type="Pfam" id="PF02138">
    <property type="entry name" value="Beach"/>
    <property type="match status" value="1"/>
</dbReference>
<proteinExistence type="inferred from homology"/>
<reference evidence="14" key="1">
    <citation type="submission" date="2025-08" db="UniProtKB">
        <authorList>
            <consortium name="RefSeq"/>
        </authorList>
    </citation>
    <scope>IDENTIFICATION</scope>
</reference>
<dbReference type="InterPro" id="IPR016024">
    <property type="entry name" value="ARM-type_fold"/>
</dbReference>
<organism evidence="13 14">
    <name type="scientific">Notechis scutatus</name>
    <name type="common">mainland tiger snake</name>
    <dbReference type="NCBI Taxonomy" id="8663"/>
    <lineage>
        <taxon>Eukaryota</taxon>
        <taxon>Metazoa</taxon>
        <taxon>Chordata</taxon>
        <taxon>Craniata</taxon>
        <taxon>Vertebrata</taxon>
        <taxon>Euteleostomi</taxon>
        <taxon>Lepidosauria</taxon>
        <taxon>Squamata</taxon>
        <taxon>Bifurcata</taxon>
        <taxon>Unidentata</taxon>
        <taxon>Episquamata</taxon>
        <taxon>Toxicofera</taxon>
        <taxon>Serpentes</taxon>
        <taxon>Colubroidea</taxon>
        <taxon>Elapidae</taxon>
        <taxon>Hydrophiinae</taxon>
        <taxon>Notechis</taxon>
    </lineage>
</organism>
<evidence type="ECO:0000256" key="10">
    <source>
        <dbReference type="SAM" id="MobiDB-lite"/>
    </source>
</evidence>
<dbReference type="SMART" id="SM00320">
    <property type="entry name" value="WD40"/>
    <property type="match status" value="5"/>
</dbReference>
<gene>
    <name evidence="14" type="primary">NBEA</name>
</gene>
<dbReference type="InterPro" id="IPR010508">
    <property type="entry name" value="NBEA-like_DUF1088"/>
</dbReference>
<evidence type="ECO:0000256" key="4">
    <source>
        <dbReference type="ARBA" id="ARBA00022574"/>
    </source>
</evidence>
<dbReference type="FunFam" id="1.10.1540.10:FF:000001">
    <property type="entry name" value="neurobeachin isoform X1"/>
    <property type="match status" value="1"/>
</dbReference>
<evidence type="ECO:0000256" key="2">
    <source>
        <dbReference type="ARBA" id="ARBA00008498"/>
    </source>
</evidence>
<dbReference type="InterPro" id="IPR050865">
    <property type="entry name" value="BEACH_Domain"/>
</dbReference>
<dbReference type="SMART" id="SM01026">
    <property type="entry name" value="Beach"/>
    <property type="match status" value="1"/>
</dbReference>
<dbReference type="GeneID" id="113421492"/>
<keyword evidence="5" id="KW-0677">Repeat</keyword>
<evidence type="ECO:0000256" key="8">
    <source>
        <dbReference type="ARBA" id="ARBA00073055"/>
    </source>
</evidence>
<dbReference type="InterPro" id="IPR046851">
    <property type="entry name" value="NBCH_WD40"/>
</dbReference>
<dbReference type="Pfam" id="PF13385">
    <property type="entry name" value="Laminin_G_3"/>
    <property type="match status" value="1"/>
</dbReference>